<protein>
    <submittedName>
        <fullName evidence="1">Uncharacterized protein</fullName>
    </submittedName>
</protein>
<dbReference type="RefSeq" id="WP_344241848.1">
    <property type="nucleotide sequence ID" value="NZ_BAAAHH010000013.1"/>
</dbReference>
<reference evidence="1 2" key="1">
    <citation type="journal article" date="2019" name="Int. J. Syst. Evol. Microbiol.">
        <title>The Global Catalogue of Microorganisms (GCM) 10K type strain sequencing project: providing services to taxonomists for standard genome sequencing and annotation.</title>
        <authorList>
            <consortium name="The Broad Institute Genomics Platform"/>
            <consortium name="The Broad Institute Genome Sequencing Center for Infectious Disease"/>
            <person name="Wu L."/>
            <person name="Ma J."/>
        </authorList>
    </citation>
    <scope>NUCLEOTIDE SEQUENCE [LARGE SCALE GENOMIC DNA]</scope>
    <source>
        <strain evidence="1 2">JCM 10696</strain>
    </source>
</reference>
<accession>A0ABN1R7L3</accession>
<name>A0ABN1R7L3_9ACTN</name>
<proteinExistence type="predicted"/>
<dbReference type="Proteomes" id="UP001500665">
    <property type="component" value="Unassembled WGS sequence"/>
</dbReference>
<keyword evidence="2" id="KW-1185">Reference proteome</keyword>
<dbReference type="EMBL" id="BAAAHH010000013">
    <property type="protein sequence ID" value="GAA0953034.1"/>
    <property type="molecule type" value="Genomic_DNA"/>
</dbReference>
<gene>
    <name evidence="1" type="ORF">GCM10009550_34520</name>
</gene>
<evidence type="ECO:0000313" key="2">
    <source>
        <dbReference type="Proteomes" id="UP001500665"/>
    </source>
</evidence>
<evidence type="ECO:0000313" key="1">
    <source>
        <dbReference type="EMBL" id="GAA0953034.1"/>
    </source>
</evidence>
<sequence>MIRAEVGWALRACHEDYTVLASGGRVPGLAGVFARLPSDAPSAGTRVTFGGVREDRFEVVLQEWSHDIDADGHPIPLSRYFSVPAGALSAGRVGYRSLYAALRGTETPQEGKALLVALPAEPAEERSALVERFGFGRTAGAASLLLDGPVTVTHAGGLCLEERLAFADAVAALLPYGMRAGLVVSTEDGGEGLSFAARCGPGAAELDWRDAAPPGGHAYLERLAGLPLAKAADHLAEQVAPLTGLDTAAAIGILDELDMPGAVLRAVREGRLSYDEVHRLFASGRFRELPSVEDRQYLFNELVARGDVDDLMVVEPLWDEVGGDFEALVKAARTKLWQLEPELETVRYLWSAERLGFADAFLARLVSCPDPEKSLEGAPGGEAAVARLVRTRSKEEYTLAFSALADNGPVLYELLHQLAGEPRKSLEEWYERLKRCVPADLLVPFFRVLRGDGASVDANALARVVARGPGCLKMLLRTAAATGRLTGVLPAFAVLLTGGTVPERGFWAAEMTELEPVHAGDQGVVDGLLLLLDRPPRHLENAAAGDWARYQEAFERLCALPDVAAPVIARLTVHLNTWSWQTDPRWVAAVLGLVSAREDVLELARVVLVGRAVEPALIEDEQYAAWRRRALSRLPQLADEEVPLTLTCLRPEADPVLVARLCAEAIDRRVPLEEVVEHLTRSRWQLDGDRAVRLLNGVRDAFAPLGWSRREAEEFALAFGRAIVLTARPALVAEIREHAARETLLEIEYQYQLLQNVMMDPLDDEVLYLSDHTRAELEELAAWVTSLARSGRSRTWFG</sequence>
<comment type="caution">
    <text evidence="1">The sequence shown here is derived from an EMBL/GenBank/DDBJ whole genome shotgun (WGS) entry which is preliminary data.</text>
</comment>
<organism evidence="1 2">
    <name type="scientific">Actinocorallia libanotica</name>
    <dbReference type="NCBI Taxonomy" id="46162"/>
    <lineage>
        <taxon>Bacteria</taxon>
        <taxon>Bacillati</taxon>
        <taxon>Actinomycetota</taxon>
        <taxon>Actinomycetes</taxon>
        <taxon>Streptosporangiales</taxon>
        <taxon>Thermomonosporaceae</taxon>
        <taxon>Actinocorallia</taxon>
    </lineage>
</organism>